<name>A0A183BZ86_GLOPA</name>
<proteinExistence type="predicted"/>
<reference evidence="2" key="3">
    <citation type="submission" date="2016-06" db="UniProtKB">
        <authorList>
            <consortium name="WormBaseParasite"/>
        </authorList>
    </citation>
    <scope>IDENTIFICATION</scope>
</reference>
<sequence length="140" mass="16660">MFSSNDDAIHINLNPNKEMFILIQVLKYRCFCPTRLYYFVGRFNENLGKELRNDCLKMRESYELDGKILYSSEQIIAGDKQNKFLMHLETLENFGQIEKAYEKLKMFLKVEDYDKMDGYKIIVELNAEFGKAFEKLLKEI</sequence>
<evidence type="ECO:0000313" key="1">
    <source>
        <dbReference type="Proteomes" id="UP000050741"/>
    </source>
</evidence>
<accession>A0A183BZ86</accession>
<evidence type="ECO:0000313" key="2">
    <source>
        <dbReference type="WBParaSite" id="GPLIN_000592700"/>
    </source>
</evidence>
<protein>
    <submittedName>
        <fullName evidence="2">Uncharacterized protein</fullName>
    </submittedName>
</protein>
<dbReference type="AlphaFoldDB" id="A0A183BZ86"/>
<organism evidence="1 2">
    <name type="scientific">Globodera pallida</name>
    <name type="common">Potato cyst nematode worm</name>
    <name type="synonym">Heterodera pallida</name>
    <dbReference type="NCBI Taxonomy" id="36090"/>
    <lineage>
        <taxon>Eukaryota</taxon>
        <taxon>Metazoa</taxon>
        <taxon>Ecdysozoa</taxon>
        <taxon>Nematoda</taxon>
        <taxon>Chromadorea</taxon>
        <taxon>Rhabditida</taxon>
        <taxon>Tylenchina</taxon>
        <taxon>Tylenchomorpha</taxon>
        <taxon>Tylenchoidea</taxon>
        <taxon>Heteroderidae</taxon>
        <taxon>Heteroderinae</taxon>
        <taxon>Globodera</taxon>
    </lineage>
</organism>
<reference evidence="1" key="1">
    <citation type="submission" date="2013-12" db="EMBL/GenBank/DDBJ databases">
        <authorList>
            <person name="Aslett M."/>
        </authorList>
    </citation>
    <scope>NUCLEOTIDE SEQUENCE [LARGE SCALE GENOMIC DNA]</scope>
    <source>
        <strain evidence="1">Lindley</strain>
    </source>
</reference>
<reference evidence="1" key="2">
    <citation type="submission" date="2014-05" db="EMBL/GenBank/DDBJ databases">
        <title>The genome and life-stage specific transcriptomes of Globodera pallida elucidate key aspects of plant parasitism by a cyst nematode.</title>
        <authorList>
            <person name="Cotton J.A."/>
            <person name="Lilley C.J."/>
            <person name="Jones L.M."/>
            <person name="Kikuchi T."/>
            <person name="Reid A.J."/>
            <person name="Thorpe P."/>
            <person name="Tsai I.J."/>
            <person name="Beasley H."/>
            <person name="Blok V."/>
            <person name="Cock P.J.A."/>
            <person name="Van den Akker S.E."/>
            <person name="Holroyd N."/>
            <person name="Hunt M."/>
            <person name="Mantelin S."/>
            <person name="Naghra H."/>
            <person name="Pain A."/>
            <person name="Palomares-Rius J.E."/>
            <person name="Zarowiecki M."/>
            <person name="Berriman M."/>
            <person name="Jones J.T."/>
            <person name="Urwin P.E."/>
        </authorList>
    </citation>
    <scope>NUCLEOTIDE SEQUENCE [LARGE SCALE GENOMIC DNA]</scope>
    <source>
        <strain evidence="1">Lindley</strain>
    </source>
</reference>
<keyword evidence="1" id="KW-1185">Reference proteome</keyword>
<dbReference type="Proteomes" id="UP000050741">
    <property type="component" value="Unassembled WGS sequence"/>
</dbReference>
<dbReference type="WBParaSite" id="GPLIN_000592700">
    <property type="protein sequence ID" value="GPLIN_000592700"/>
    <property type="gene ID" value="GPLIN_000592700"/>
</dbReference>